<keyword evidence="1" id="KW-0547">Nucleotide-binding</keyword>
<dbReference type="GO" id="GO:0016787">
    <property type="term" value="F:hydrolase activity"/>
    <property type="evidence" value="ECO:0007669"/>
    <property type="project" value="UniProtKB-KW"/>
</dbReference>
<evidence type="ECO:0000259" key="7">
    <source>
        <dbReference type="PROSITE" id="PS51192"/>
    </source>
</evidence>
<feature type="domain" description="DEAD-box RNA helicase Q" evidence="9">
    <location>
        <begin position="2"/>
        <end position="30"/>
    </location>
</feature>
<gene>
    <name evidence="10" type="ORF">QE109_04850</name>
</gene>
<keyword evidence="11" id="KW-1185">Reference proteome</keyword>
<dbReference type="InterPro" id="IPR014001">
    <property type="entry name" value="Helicase_ATP-bd"/>
</dbReference>
<evidence type="ECO:0000259" key="8">
    <source>
        <dbReference type="PROSITE" id="PS51194"/>
    </source>
</evidence>
<dbReference type="Pfam" id="PF00270">
    <property type="entry name" value="DEAD"/>
    <property type="match status" value="1"/>
</dbReference>
<dbReference type="InterPro" id="IPR014014">
    <property type="entry name" value="RNA_helicase_DEAD_Q_motif"/>
</dbReference>
<comment type="caution">
    <text evidence="10">The sequence shown here is derived from an EMBL/GenBank/DDBJ whole genome shotgun (WGS) entry which is preliminary data.</text>
</comment>
<dbReference type="Proteomes" id="UP001158045">
    <property type="component" value="Unassembled WGS sequence"/>
</dbReference>
<dbReference type="Pfam" id="PF00271">
    <property type="entry name" value="Helicase_C"/>
    <property type="match status" value="1"/>
</dbReference>
<dbReference type="InterPro" id="IPR050079">
    <property type="entry name" value="DEAD_box_RNA_helicase"/>
</dbReference>
<keyword evidence="2 10" id="KW-0378">Hydrolase</keyword>
<dbReference type="InterPro" id="IPR044742">
    <property type="entry name" value="DEAD/DEAH_RhlB"/>
</dbReference>
<accession>A0ABT6NAM1</accession>
<sequence length="385" mass="43514">MSNFLNMNIENWLLEALKKQHILKPTEIQEHTIPLIIEGRDIIARAPTGTGKTLAYLLSTLDKMDKGAKDVQMLILSPTRELAIQIADEVNKLIKDTELVMLPIYGGVDTHNQIKKLDRGVNVIVATPGRLIDLMKQSIIKLDHLKIMVIDEADQMLLLGFKNEVEFILSAAKARKQTLCFSATLDRNVKKLAYKHMSDPVEVMASGEAIVLDNIDQKLIVTTDRWKTEALADALTHTNPYLGVIFCRTIRRVDKLEVDLAQRGFDCEKLHGDLSQNVRQRIMKSFKEGKFQYLITTDLASRGLDISGVSHIYNYDVPDTAETYIHRIGRTGRMGAKGVAITVISQKDEILVTEIETRLGAKIERKEFERPAGFIDRTHQQNDKL</sequence>
<evidence type="ECO:0000256" key="1">
    <source>
        <dbReference type="ARBA" id="ARBA00022741"/>
    </source>
</evidence>
<dbReference type="InterPro" id="IPR001650">
    <property type="entry name" value="Helicase_C-like"/>
</dbReference>
<dbReference type="SMART" id="SM00487">
    <property type="entry name" value="DEXDc"/>
    <property type="match status" value="1"/>
</dbReference>
<dbReference type="SUPFAM" id="SSF52540">
    <property type="entry name" value="P-loop containing nucleoside triphosphate hydrolases"/>
    <property type="match status" value="1"/>
</dbReference>
<keyword evidence="3 10" id="KW-0347">Helicase</keyword>
<dbReference type="InterPro" id="IPR011545">
    <property type="entry name" value="DEAD/DEAH_box_helicase_dom"/>
</dbReference>
<evidence type="ECO:0000256" key="4">
    <source>
        <dbReference type="ARBA" id="ARBA00022840"/>
    </source>
</evidence>
<dbReference type="InterPro" id="IPR027417">
    <property type="entry name" value="P-loop_NTPase"/>
</dbReference>
<evidence type="ECO:0000256" key="6">
    <source>
        <dbReference type="PROSITE-ProRule" id="PRU00552"/>
    </source>
</evidence>
<dbReference type="SMART" id="SM00490">
    <property type="entry name" value="HELICc"/>
    <property type="match status" value="1"/>
</dbReference>
<protein>
    <submittedName>
        <fullName evidence="10">DEAD/DEAH box helicase</fullName>
        <ecNumber evidence="10">3.6.4.-</ecNumber>
    </submittedName>
</protein>
<dbReference type="PROSITE" id="PS51195">
    <property type="entry name" value="Q_MOTIF"/>
    <property type="match status" value="1"/>
</dbReference>
<evidence type="ECO:0000256" key="3">
    <source>
        <dbReference type="ARBA" id="ARBA00022806"/>
    </source>
</evidence>
<dbReference type="GO" id="GO:0004386">
    <property type="term" value="F:helicase activity"/>
    <property type="evidence" value="ECO:0007669"/>
    <property type="project" value="UniProtKB-KW"/>
</dbReference>
<feature type="short sequence motif" description="Q motif" evidence="6">
    <location>
        <begin position="2"/>
        <end position="30"/>
    </location>
</feature>
<evidence type="ECO:0000256" key="5">
    <source>
        <dbReference type="ARBA" id="ARBA00038437"/>
    </source>
</evidence>
<dbReference type="CDD" id="cd18787">
    <property type="entry name" value="SF2_C_DEAD"/>
    <property type="match status" value="1"/>
</dbReference>
<dbReference type="EMBL" id="JARYZI010000002">
    <property type="protein sequence ID" value="MDH8677463.1"/>
    <property type="molecule type" value="Genomic_DNA"/>
</dbReference>
<name>A0ABT6NAM1_9FIRM</name>
<dbReference type="Gene3D" id="3.40.50.300">
    <property type="entry name" value="P-loop containing nucleotide triphosphate hydrolases"/>
    <property type="match status" value="2"/>
</dbReference>
<feature type="domain" description="Helicase ATP-binding" evidence="7">
    <location>
        <begin position="33"/>
        <end position="203"/>
    </location>
</feature>
<keyword evidence="4" id="KW-0067">ATP-binding</keyword>
<dbReference type="PANTHER" id="PTHR47959">
    <property type="entry name" value="ATP-DEPENDENT RNA HELICASE RHLE-RELATED"/>
    <property type="match status" value="1"/>
</dbReference>
<dbReference type="PROSITE" id="PS51192">
    <property type="entry name" value="HELICASE_ATP_BIND_1"/>
    <property type="match status" value="1"/>
</dbReference>
<organism evidence="10 11">
    <name type="scientific">Fusibacter bizertensis</name>
    <dbReference type="NCBI Taxonomy" id="1488331"/>
    <lineage>
        <taxon>Bacteria</taxon>
        <taxon>Bacillati</taxon>
        <taxon>Bacillota</taxon>
        <taxon>Clostridia</taxon>
        <taxon>Eubacteriales</taxon>
        <taxon>Eubacteriales Family XII. Incertae Sedis</taxon>
        <taxon>Fusibacter</taxon>
    </lineage>
</organism>
<evidence type="ECO:0000256" key="2">
    <source>
        <dbReference type="ARBA" id="ARBA00022801"/>
    </source>
</evidence>
<evidence type="ECO:0000313" key="10">
    <source>
        <dbReference type="EMBL" id="MDH8677463.1"/>
    </source>
</evidence>
<evidence type="ECO:0000313" key="11">
    <source>
        <dbReference type="Proteomes" id="UP001158045"/>
    </source>
</evidence>
<dbReference type="RefSeq" id="WP_281093277.1">
    <property type="nucleotide sequence ID" value="NZ_JARYZI010000002.1"/>
</dbReference>
<dbReference type="CDD" id="cd00268">
    <property type="entry name" value="DEADc"/>
    <property type="match status" value="1"/>
</dbReference>
<feature type="domain" description="Helicase C-terminal" evidence="8">
    <location>
        <begin position="214"/>
        <end position="385"/>
    </location>
</feature>
<comment type="similarity">
    <text evidence="5">Belongs to the DEAD box helicase family.</text>
</comment>
<evidence type="ECO:0000259" key="9">
    <source>
        <dbReference type="PROSITE" id="PS51195"/>
    </source>
</evidence>
<dbReference type="PANTHER" id="PTHR47959:SF13">
    <property type="entry name" value="ATP-DEPENDENT RNA HELICASE RHLE"/>
    <property type="match status" value="1"/>
</dbReference>
<dbReference type="PROSITE" id="PS51194">
    <property type="entry name" value="HELICASE_CTER"/>
    <property type="match status" value="1"/>
</dbReference>
<reference evidence="10 11" key="1">
    <citation type="submission" date="2023-04" db="EMBL/GenBank/DDBJ databases">
        <title>Fusibacter bizertensis strain WBS, isolated from littoral bottom sediments of the Arctic seas - biochemical and genomic analysis.</title>
        <authorList>
            <person name="Brioukhanov A.L."/>
        </authorList>
    </citation>
    <scope>NUCLEOTIDE SEQUENCE [LARGE SCALE GENOMIC DNA]</scope>
    <source>
        <strain evidence="10 11">WBS</strain>
    </source>
</reference>
<dbReference type="EC" id="3.6.4.-" evidence="10"/>
<proteinExistence type="inferred from homology"/>